<accession>A0A397IPW5</accession>
<organism evidence="2 3">
    <name type="scientific">Diversispora epigaea</name>
    <dbReference type="NCBI Taxonomy" id="1348612"/>
    <lineage>
        <taxon>Eukaryota</taxon>
        <taxon>Fungi</taxon>
        <taxon>Fungi incertae sedis</taxon>
        <taxon>Mucoromycota</taxon>
        <taxon>Glomeromycotina</taxon>
        <taxon>Glomeromycetes</taxon>
        <taxon>Diversisporales</taxon>
        <taxon>Diversisporaceae</taxon>
        <taxon>Diversispora</taxon>
    </lineage>
</organism>
<gene>
    <name evidence="2" type="ORF">Glove_168g215</name>
</gene>
<dbReference type="EMBL" id="PQFF01000158">
    <property type="protein sequence ID" value="RHZ77985.1"/>
    <property type="molecule type" value="Genomic_DNA"/>
</dbReference>
<dbReference type="Proteomes" id="UP000266861">
    <property type="component" value="Unassembled WGS sequence"/>
</dbReference>
<keyword evidence="1" id="KW-0732">Signal</keyword>
<name>A0A397IPW5_9GLOM</name>
<feature type="signal peptide" evidence="1">
    <location>
        <begin position="1"/>
        <end position="22"/>
    </location>
</feature>
<protein>
    <submittedName>
        <fullName evidence="2">Uncharacterized protein</fullName>
    </submittedName>
</protein>
<keyword evidence="3" id="KW-1185">Reference proteome</keyword>
<evidence type="ECO:0000256" key="1">
    <source>
        <dbReference type="SAM" id="SignalP"/>
    </source>
</evidence>
<feature type="chain" id="PRO_5017217311" evidence="1">
    <location>
        <begin position="23"/>
        <end position="66"/>
    </location>
</feature>
<sequence>MILKQLLLQHLIIIITTQQSYHLKKRSSKTWRWTVTNNLGLLVTVTHESNTYENELMLSASVNNNN</sequence>
<comment type="caution">
    <text evidence="2">The sequence shown here is derived from an EMBL/GenBank/DDBJ whole genome shotgun (WGS) entry which is preliminary data.</text>
</comment>
<dbReference type="AlphaFoldDB" id="A0A397IPW5"/>
<reference evidence="2 3" key="1">
    <citation type="submission" date="2018-08" db="EMBL/GenBank/DDBJ databases">
        <title>Genome and evolution of the arbuscular mycorrhizal fungus Diversispora epigaea (formerly Glomus versiforme) and its bacterial endosymbionts.</title>
        <authorList>
            <person name="Sun X."/>
            <person name="Fei Z."/>
            <person name="Harrison M."/>
        </authorList>
    </citation>
    <scope>NUCLEOTIDE SEQUENCE [LARGE SCALE GENOMIC DNA]</scope>
    <source>
        <strain evidence="2 3">IT104</strain>
    </source>
</reference>
<proteinExistence type="predicted"/>
<evidence type="ECO:0000313" key="2">
    <source>
        <dbReference type="EMBL" id="RHZ77985.1"/>
    </source>
</evidence>
<evidence type="ECO:0000313" key="3">
    <source>
        <dbReference type="Proteomes" id="UP000266861"/>
    </source>
</evidence>